<gene>
    <name evidence="2" type="ORF">H9697_07830</name>
</gene>
<protein>
    <submittedName>
        <fullName evidence="2">Glycosyltransferase</fullName>
    </submittedName>
</protein>
<evidence type="ECO:0000313" key="2">
    <source>
        <dbReference type="EMBL" id="HJC74837.1"/>
    </source>
</evidence>
<feature type="domain" description="Glycosyl transferase family 1" evidence="1">
    <location>
        <begin position="214"/>
        <end position="368"/>
    </location>
</feature>
<dbReference type="SUPFAM" id="SSF53756">
    <property type="entry name" value="UDP-Glycosyltransferase/glycogen phosphorylase"/>
    <property type="match status" value="1"/>
</dbReference>
<evidence type="ECO:0000313" key="3">
    <source>
        <dbReference type="Proteomes" id="UP000823902"/>
    </source>
</evidence>
<dbReference type="Proteomes" id="UP000823902">
    <property type="component" value="Unassembled WGS sequence"/>
</dbReference>
<organism evidence="2 3">
    <name type="scientific">Candidatus Mediterraneibacter faecavium</name>
    <dbReference type="NCBI Taxonomy" id="2838668"/>
    <lineage>
        <taxon>Bacteria</taxon>
        <taxon>Bacillati</taxon>
        <taxon>Bacillota</taxon>
        <taxon>Clostridia</taxon>
        <taxon>Lachnospirales</taxon>
        <taxon>Lachnospiraceae</taxon>
        <taxon>Mediterraneibacter</taxon>
    </lineage>
</organism>
<dbReference type="Pfam" id="PF00534">
    <property type="entry name" value="Glycos_transf_1"/>
    <property type="match status" value="1"/>
</dbReference>
<name>A0A9D2QB87_9FIRM</name>
<dbReference type="Gene3D" id="3.40.50.2000">
    <property type="entry name" value="Glycogen Phosphorylase B"/>
    <property type="match status" value="2"/>
</dbReference>
<dbReference type="AlphaFoldDB" id="A0A9D2QB87"/>
<sequence length="387" mass="45029">MKKILILITDMSCGGVQVSLLNFLNHILKYDVDITLLFDSYSGDWLDRLPQNIKIRTMPYRCDAHHKLLIPDKKVSFAQNVRYHVLVHLVDQILPHRHERNKRYTFLLKHMDALEDSYDIAIDYHGYGYFTTAYLVNKVHAEYKAVFVHDEKLDCLWAVKDDLDGVDAFYSVSRSCKKIFEQKYPNYAKKSYYFPNFMDYDNILKKANLPCPLTENAGEMTIVTVGRLEWQKGYDLAVNIAEKLSENQVPFVWYCLGDGTLKNEIQNKIDKAELHDKMILVGRTDNPYPYMKKADLYVQPSRHEGFGLAVAEALFLKKIVVATNLECIAEQIENGENGILVPYEVQAFYQAIMECINNEGLREKLTRKIEMTSERNSDFYLERLLEN</sequence>
<accession>A0A9D2QB87</accession>
<proteinExistence type="predicted"/>
<dbReference type="CDD" id="cd03811">
    <property type="entry name" value="GT4_GT28_WabH-like"/>
    <property type="match status" value="1"/>
</dbReference>
<reference evidence="2" key="1">
    <citation type="journal article" date="2021" name="PeerJ">
        <title>Extensive microbial diversity within the chicken gut microbiome revealed by metagenomics and culture.</title>
        <authorList>
            <person name="Gilroy R."/>
            <person name="Ravi A."/>
            <person name="Getino M."/>
            <person name="Pursley I."/>
            <person name="Horton D.L."/>
            <person name="Alikhan N.F."/>
            <person name="Baker D."/>
            <person name="Gharbi K."/>
            <person name="Hall N."/>
            <person name="Watson M."/>
            <person name="Adriaenssens E.M."/>
            <person name="Foster-Nyarko E."/>
            <person name="Jarju S."/>
            <person name="Secka A."/>
            <person name="Antonio M."/>
            <person name="Oren A."/>
            <person name="Chaudhuri R.R."/>
            <person name="La Ragione R."/>
            <person name="Hildebrand F."/>
            <person name="Pallen M.J."/>
        </authorList>
    </citation>
    <scope>NUCLEOTIDE SEQUENCE</scope>
    <source>
        <strain evidence="2">CHK196-7946</strain>
    </source>
</reference>
<evidence type="ECO:0000259" key="1">
    <source>
        <dbReference type="Pfam" id="PF00534"/>
    </source>
</evidence>
<dbReference type="InterPro" id="IPR001296">
    <property type="entry name" value="Glyco_trans_1"/>
</dbReference>
<dbReference type="PANTHER" id="PTHR12526">
    <property type="entry name" value="GLYCOSYLTRANSFERASE"/>
    <property type="match status" value="1"/>
</dbReference>
<dbReference type="EMBL" id="DWVY01000042">
    <property type="protein sequence ID" value="HJC74837.1"/>
    <property type="molecule type" value="Genomic_DNA"/>
</dbReference>
<dbReference type="GO" id="GO:0016757">
    <property type="term" value="F:glycosyltransferase activity"/>
    <property type="evidence" value="ECO:0007669"/>
    <property type="project" value="InterPro"/>
</dbReference>
<dbReference type="PANTHER" id="PTHR12526:SF630">
    <property type="entry name" value="GLYCOSYLTRANSFERASE"/>
    <property type="match status" value="1"/>
</dbReference>
<comment type="caution">
    <text evidence="2">The sequence shown here is derived from an EMBL/GenBank/DDBJ whole genome shotgun (WGS) entry which is preliminary data.</text>
</comment>
<reference evidence="2" key="2">
    <citation type="submission" date="2021-04" db="EMBL/GenBank/DDBJ databases">
        <authorList>
            <person name="Gilroy R."/>
        </authorList>
    </citation>
    <scope>NUCLEOTIDE SEQUENCE</scope>
    <source>
        <strain evidence="2">CHK196-7946</strain>
    </source>
</reference>